<dbReference type="KEGG" id="nwr:E3U44_07740"/>
<name>A0A4P7BWG9_9GAMM</name>
<dbReference type="OrthoDB" id="9791827at2"/>
<accession>A0A4P7BWG9</accession>
<dbReference type="InterPro" id="IPR029465">
    <property type="entry name" value="ATPgrasp_TupA"/>
</dbReference>
<keyword evidence="1" id="KW-1133">Transmembrane helix</keyword>
<evidence type="ECO:0008006" key="4">
    <source>
        <dbReference type="Google" id="ProtNLM"/>
    </source>
</evidence>
<evidence type="ECO:0000313" key="2">
    <source>
        <dbReference type="EMBL" id="QBQ54413.1"/>
    </source>
</evidence>
<dbReference type="Pfam" id="PF14305">
    <property type="entry name" value="ATPgrasp_TupA"/>
    <property type="match status" value="1"/>
</dbReference>
<proteinExistence type="predicted"/>
<dbReference type="Proteomes" id="UP000294325">
    <property type="component" value="Chromosome"/>
</dbReference>
<keyword evidence="3" id="KW-1185">Reference proteome</keyword>
<sequence>MRNIKKPKVERFPLISKYVFLILSVIPDRWFITIRYAFNLKRLPNLKNPIKFNEKLQWIKLNWHDPVAVMCSDKVGVREFVRSRGCGEILNELYGVYDKAEDIDFSMLPKSFVLKATHGSGWNIVCQDKSKIDVEETINKIKLWLNSSYYNHAREWVYRDIKPRIVCEKYLSDGEDECLKDFKFYCFHGRPLYCQVIGDRHKGKVVDFYDKNWNLMPFTGSHLPGKSSPHFDYPLSKPKKYEYMLEIAEKLSRDFAFVRVDLYCLQDKVYFGELTFFPFGGLGEFEPYEWNYKLGGLIDLNAFHKLSAKDNVMGA</sequence>
<keyword evidence="1" id="KW-0472">Membrane</keyword>
<dbReference type="RefSeq" id="WP_134357613.1">
    <property type="nucleotide sequence ID" value="NZ_CP038033.1"/>
</dbReference>
<dbReference type="AlphaFoldDB" id="A0A4P7BWG9"/>
<evidence type="ECO:0000313" key="3">
    <source>
        <dbReference type="Proteomes" id="UP000294325"/>
    </source>
</evidence>
<feature type="transmembrane region" description="Helical" evidence="1">
    <location>
        <begin position="12"/>
        <end position="32"/>
    </location>
</feature>
<organism evidence="2 3">
    <name type="scientific">Nitrosococcus wardiae</name>
    <dbReference type="NCBI Taxonomy" id="1814290"/>
    <lineage>
        <taxon>Bacteria</taxon>
        <taxon>Pseudomonadati</taxon>
        <taxon>Pseudomonadota</taxon>
        <taxon>Gammaproteobacteria</taxon>
        <taxon>Chromatiales</taxon>
        <taxon>Chromatiaceae</taxon>
        <taxon>Nitrosococcus</taxon>
    </lineage>
</organism>
<dbReference type="EMBL" id="CP038033">
    <property type="protein sequence ID" value="QBQ54413.1"/>
    <property type="molecule type" value="Genomic_DNA"/>
</dbReference>
<keyword evidence="1" id="KW-0812">Transmembrane</keyword>
<reference evidence="2 3" key="1">
    <citation type="submission" date="2019-03" db="EMBL/GenBank/DDBJ databases">
        <title>The genome sequence of Nitrosococcus wardiae strain D1FHST reveals the archetypal metabolic capacity of ammonia-oxidizing Gammaproteobacteria.</title>
        <authorList>
            <person name="Wang L."/>
            <person name="Lim C.K."/>
            <person name="Hanson T.E."/>
            <person name="Dang H."/>
            <person name="Klotz M.G."/>
        </authorList>
    </citation>
    <scope>NUCLEOTIDE SEQUENCE [LARGE SCALE GENOMIC DNA]</scope>
    <source>
        <strain evidence="2 3">D1FHS</strain>
    </source>
</reference>
<dbReference type="SUPFAM" id="SSF56059">
    <property type="entry name" value="Glutathione synthetase ATP-binding domain-like"/>
    <property type="match status" value="1"/>
</dbReference>
<gene>
    <name evidence="2" type="ORF">E3U44_07740</name>
</gene>
<protein>
    <recommendedName>
        <fullName evidence="4">Glycosyl transferase</fullName>
    </recommendedName>
</protein>
<evidence type="ECO:0000256" key="1">
    <source>
        <dbReference type="SAM" id="Phobius"/>
    </source>
</evidence>